<feature type="compositionally biased region" description="Polar residues" evidence="1">
    <location>
        <begin position="286"/>
        <end position="309"/>
    </location>
</feature>
<dbReference type="Pfam" id="PF09428">
    <property type="entry name" value="DUF2011"/>
    <property type="match status" value="1"/>
</dbReference>
<feature type="compositionally biased region" description="Polar residues" evidence="1">
    <location>
        <begin position="383"/>
        <end position="406"/>
    </location>
</feature>
<proteinExistence type="predicted"/>
<dbReference type="OrthoDB" id="3994490at2759"/>
<dbReference type="InterPro" id="IPR018555">
    <property type="entry name" value="C630.06c-like"/>
</dbReference>
<evidence type="ECO:0000313" key="2">
    <source>
        <dbReference type="EMBL" id="GMG19193.1"/>
    </source>
</evidence>
<reference evidence="2" key="1">
    <citation type="submission" date="2023-04" db="EMBL/GenBank/DDBJ databases">
        <title>Ambrosiozyma monospora NBRC 1965.</title>
        <authorList>
            <person name="Ichikawa N."/>
            <person name="Sato H."/>
            <person name="Tonouchi N."/>
        </authorList>
    </citation>
    <scope>NUCLEOTIDE SEQUENCE</scope>
    <source>
        <strain evidence="2">NBRC 1965</strain>
    </source>
</reference>
<dbReference type="Proteomes" id="UP001165063">
    <property type="component" value="Unassembled WGS sequence"/>
</dbReference>
<dbReference type="AlphaFoldDB" id="A0A9W7DDH6"/>
<feature type="compositionally biased region" description="Polar residues" evidence="1">
    <location>
        <begin position="326"/>
        <end position="344"/>
    </location>
</feature>
<feature type="region of interest" description="Disordered" evidence="1">
    <location>
        <begin position="241"/>
        <end position="412"/>
    </location>
</feature>
<accession>A0A9W7DDH6</accession>
<dbReference type="EMBL" id="BSXU01000082">
    <property type="protein sequence ID" value="GMG19193.1"/>
    <property type="molecule type" value="Genomic_DNA"/>
</dbReference>
<evidence type="ECO:0000256" key="1">
    <source>
        <dbReference type="SAM" id="MobiDB-lite"/>
    </source>
</evidence>
<sequence>MESDPDSDSDLESDTQYHTAMDFDFEVVDIDEAKEEPNNEVNETDEGEKKVELFPMFSMGPSITTTNEASNETDGKKDEFKSSLIQVKLDADEEYEMEVDENVEKAALDEYVKNQKRPHSYYFADYTEDQKKQFKDMALTGEQVLEMSKVTSPDNYRLTNLNQFNQRIGTQNNALKRIETRKREQKEKKMKTKSRPGKNKRLGKIQSEQRKREFQKELAKIEERQKSLVLPRRLVITTRQRKQHLRFDQIEKQQRQQEQKSKDKQKKQSKQPTIANLGKLPPKPRSSPQTLLPPQVHCTPSTKNPQSKLSGKPISIPLNKPVAISSRDTVTKPTGNDNKNTAQQKRPAPQQDVTDTAVPEAPKKKKKTRRGGKKRHRVADGITSDSPSVAQLSAVTAPDSTTSKSTVIAVPK</sequence>
<feature type="compositionally biased region" description="Acidic residues" evidence="1">
    <location>
        <begin position="1"/>
        <end position="13"/>
    </location>
</feature>
<comment type="caution">
    <text evidence="2">The sequence shown here is derived from an EMBL/GenBank/DDBJ whole genome shotgun (WGS) entry which is preliminary data.</text>
</comment>
<organism evidence="2 3">
    <name type="scientific">Ambrosiozyma monospora</name>
    <name type="common">Yeast</name>
    <name type="synonym">Endomycopsis monosporus</name>
    <dbReference type="NCBI Taxonomy" id="43982"/>
    <lineage>
        <taxon>Eukaryota</taxon>
        <taxon>Fungi</taxon>
        <taxon>Dikarya</taxon>
        <taxon>Ascomycota</taxon>
        <taxon>Saccharomycotina</taxon>
        <taxon>Pichiomycetes</taxon>
        <taxon>Pichiales</taxon>
        <taxon>Pichiaceae</taxon>
        <taxon>Ambrosiozyma</taxon>
    </lineage>
</organism>
<feature type="compositionally biased region" description="Polar residues" evidence="1">
    <location>
        <begin position="61"/>
        <end position="72"/>
    </location>
</feature>
<evidence type="ECO:0000313" key="3">
    <source>
        <dbReference type="Proteomes" id="UP001165063"/>
    </source>
</evidence>
<feature type="compositionally biased region" description="Acidic residues" evidence="1">
    <location>
        <begin position="23"/>
        <end position="34"/>
    </location>
</feature>
<gene>
    <name evidence="2" type="ORF">Amon01_000027800</name>
</gene>
<feature type="compositionally biased region" description="Basic residues" evidence="1">
    <location>
        <begin position="363"/>
        <end position="377"/>
    </location>
</feature>
<feature type="region of interest" description="Disordered" evidence="1">
    <location>
        <begin position="1"/>
        <end position="78"/>
    </location>
</feature>
<feature type="compositionally biased region" description="Basic residues" evidence="1">
    <location>
        <begin position="188"/>
        <end position="203"/>
    </location>
</feature>
<keyword evidence="3" id="KW-1185">Reference proteome</keyword>
<feature type="region of interest" description="Disordered" evidence="1">
    <location>
        <begin position="180"/>
        <end position="211"/>
    </location>
</feature>
<name>A0A9W7DDH6_AMBMO</name>
<feature type="compositionally biased region" description="Basic and acidic residues" evidence="1">
    <location>
        <begin position="245"/>
        <end position="262"/>
    </location>
</feature>
<protein>
    <submittedName>
        <fullName evidence="2">Unnamed protein product</fullName>
    </submittedName>
</protein>